<organism evidence="2 3">
    <name type="scientific">Sphingobium yanoikuyae</name>
    <name type="common">Sphingomonas yanoikuyae</name>
    <dbReference type="NCBI Taxonomy" id="13690"/>
    <lineage>
        <taxon>Bacteria</taxon>
        <taxon>Pseudomonadati</taxon>
        <taxon>Pseudomonadota</taxon>
        <taxon>Alphaproteobacteria</taxon>
        <taxon>Sphingomonadales</taxon>
        <taxon>Sphingomonadaceae</taxon>
        <taxon>Sphingobium</taxon>
    </lineage>
</organism>
<sequence>MRRYFLLAMMILAACGAKERDAQSNSVSPTTPQTPTETAANSEPAPAAPPADFKMLDFAPQYPGSTLVAVSSAQLGGNQNHEVRLTTTDEAAKIMDFYRERFAASGLRKTSDFLSGGSGMMSGIGKDRKASIAITKQQDHQMVIVTYSGQ</sequence>
<evidence type="ECO:0000313" key="2">
    <source>
        <dbReference type="EMBL" id="AYO79254.1"/>
    </source>
</evidence>
<feature type="compositionally biased region" description="Low complexity" evidence="1">
    <location>
        <begin position="29"/>
        <end position="45"/>
    </location>
</feature>
<proteinExistence type="predicted"/>
<protein>
    <submittedName>
        <fullName evidence="2">Uncharacterized protein</fullName>
    </submittedName>
</protein>
<dbReference type="EMBL" id="CP033230">
    <property type="protein sequence ID" value="AYO79254.1"/>
    <property type="molecule type" value="Genomic_DNA"/>
</dbReference>
<evidence type="ECO:0000313" key="3">
    <source>
        <dbReference type="Proteomes" id="UP000280708"/>
    </source>
</evidence>
<dbReference type="RefSeq" id="WP_037509005.1">
    <property type="nucleotide sequence ID" value="NZ_CAIGKD010000012.1"/>
</dbReference>
<accession>A0A085K5H0</accession>
<dbReference type="Proteomes" id="UP000280708">
    <property type="component" value="Chromosome"/>
</dbReference>
<evidence type="ECO:0000256" key="1">
    <source>
        <dbReference type="SAM" id="MobiDB-lite"/>
    </source>
</evidence>
<reference evidence="2 3" key="1">
    <citation type="submission" date="2018-10" db="EMBL/GenBank/DDBJ databases">
        <title>Characterization and genome analysis of a novel bacterium Sphingobium yanoikuyae SJTF8 capable of degrading PAHs.</title>
        <authorList>
            <person name="Yin C."/>
            <person name="Xiong W."/>
            <person name="Liang R."/>
        </authorList>
    </citation>
    <scope>NUCLEOTIDE SEQUENCE [LARGE SCALE GENOMIC DNA]</scope>
    <source>
        <strain evidence="2 3">SJTF8</strain>
    </source>
</reference>
<feature type="region of interest" description="Disordered" evidence="1">
    <location>
        <begin position="20"/>
        <end position="52"/>
    </location>
</feature>
<dbReference type="PROSITE" id="PS51257">
    <property type="entry name" value="PROKAR_LIPOPROTEIN"/>
    <property type="match status" value="1"/>
</dbReference>
<gene>
    <name evidence="2" type="ORF">EBF16_21630</name>
</gene>
<dbReference type="AlphaFoldDB" id="A0A085K5H0"/>
<name>A0A085K5H0_SPHYA</name>